<dbReference type="EMBL" id="CM002925">
    <property type="protein sequence ID" value="KGN54022.1"/>
    <property type="molecule type" value="Genomic_DNA"/>
</dbReference>
<evidence type="ECO:0000313" key="1">
    <source>
        <dbReference type="EMBL" id="KGN54022.1"/>
    </source>
</evidence>
<gene>
    <name evidence="1" type="ORF">Csa_4G268060</name>
</gene>
<dbReference type="PANTHER" id="PTHR35104:SF6">
    <property type="entry name" value="PROTEIN, PUTATIVE-RELATED"/>
    <property type="match status" value="1"/>
</dbReference>
<keyword evidence="2" id="KW-1185">Reference proteome</keyword>
<name>A0A0A0L0B8_CUCSA</name>
<reference evidence="1 2" key="2">
    <citation type="journal article" date="2009" name="PLoS ONE">
        <title>An integrated genetic and cytogenetic map of the cucumber genome.</title>
        <authorList>
            <person name="Ren Y."/>
            <person name="Zhang Z."/>
            <person name="Liu J."/>
            <person name="Staub J.E."/>
            <person name="Han Y."/>
            <person name="Cheng Z."/>
            <person name="Li X."/>
            <person name="Lu J."/>
            <person name="Miao H."/>
            <person name="Kang H."/>
            <person name="Xie B."/>
            <person name="Gu X."/>
            <person name="Wang X."/>
            <person name="Du Y."/>
            <person name="Jin W."/>
            <person name="Huang S."/>
        </authorList>
    </citation>
    <scope>NUCLEOTIDE SEQUENCE [LARGE SCALE GENOMIC DNA]</scope>
    <source>
        <strain evidence="2">cv. 9930</strain>
    </source>
</reference>
<evidence type="ECO:0000313" key="2">
    <source>
        <dbReference type="Proteomes" id="UP000029981"/>
    </source>
</evidence>
<protein>
    <submittedName>
        <fullName evidence="1">Uncharacterized protein</fullName>
    </submittedName>
</protein>
<dbReference type="AlphaFoldDB" id="A0A0A0L0B8"/>
<organism evidence="1 2">
    <name type="scientific">Cucumis sativus</name>
    <name type="common">Cucumber</name>
    <dbReference type="NCBI Taxonomy" id="3659"/>
    <lineage>
        <taxon>Eukaryota</taxon>
        <taxon>Viridiplantae</taxon>
        <taxon>Streptophyta</taxon>
        <taxon>Embryophyta</taxon>
        <taxon>Tracheophyta</taxon>
        <taxon>Spermatophyta</taxon>
        <taxon>Magnoliopsida</taxon>
        <taxon>eudicotyledons</taxon>
        <taxon>Gunneridae</taxon>
        <taxon>Pentapetalae</taxon>
        <taxon>rosids</taxon>
        <taxon>fabids</taxon>
        <taxon>Cucurbitales</taxon>
        <taxon>Cucurbitaceae</taxon>
        <taxon>Benincaseae</taxon>
        <taxon>Cucumis</taxon>
    </lineage>
</organism>
<dbReference type="PANTHER" id="PTHR35104">
    <property type="entry name" value="OS03G0807000 PROTEIN"/>
    <property type="match status" value="1"/>
</dbReference>
<dbReference type="Proteomes" id="UP000029981">
    <property type="component" value="Chromosome 4"/>
</dbReference>
<reference evidence="1 2" key="3">
    <citation type="journal article" date="2010" name="BMC Genomics">
        <title>Transcriptome sequencing and comparative analysis of cucumber flowers with different sex types.</title>
        <authorList>
            <person name="Guo S."/>
            <person name="Zheng Y."/>
            <person name="Joung J.G."/>
            <person name="Liu S."/>
            <person name="Zhang Z."/>
            <person name="Crasta O.R."/>
            <person name="Sobral B.W."/>
            <person name="Xu Y."/>
            <person name="Huang S."/>
            <person name="Fei Z."/>
        </authorList>
    </citation>
    <scope>NUCLEOTIDE SEQUENCE [LARGE SCALE GENOMIC DNA]</scope>
    <source>
        <strain evidence="2">cv. 9930</strain>
    </source>
</reference>
<accession>A0A0A0L0B8</accession>
<reference evidence="1 2" key="4">
    <citation type="journal article" date="2011" name="BMC Genomics">
        <title>RNA-Seq improves annotation of protein-coding genes in the cucumber genome.</title>
        <authorList>
            <person name="Li Z."/>
            <person name="Zhang Z."/>
            <person name="Yan P."/>
            <person name="Huang S."/>
            <person name="Fei Z."/>
            <person name="Lin K."/>
        </authorList>
    </citation>
    <scope>NUCLEOTIDE SEQUENCE [LARGE SCALE GENOMIC DNA]</scope>
    <source>
        <strain evidence="2">cv. 9930</strain>
    </source>
</reference>
<proteinExistence type="predicted"/>
<sequence>MFLTSYFLYAENPERGVRRHNNRFGHQIRKGKWSEGMKKGKSEVKWKPKSRNSFQNGEPNHFIVLSVAHLSADASQSIARFPDPLTSHQLLYLLFAFPLQQLSRLALSLWTLFCVPPPGSFYYYYYSSDSDLSSYDYASD</sequence>
<dbReference type="Gramene" id="KGN54022">
    <property type="protein sequence ID" value="KGN54022"/>
    <property type="gene ID" value="Csa_4G268060"/>
</dbReference>
<reference evidence="1 2" key="1">
    <citation type="journal article" date="2009" name="Nat. Genet.">
        <title>The genome of the cucumber, Cucumis sativus L.</title>
        <authorList>
            <person name="Huang S."/>
            <person name="Li R."/>
            <person name="Zhang Z."/>
            <person name="Li L."/>
            <person name="Gu X."/>
            <person name="Fan W."/>
            <person name="Lucas W.J."/>
            <person name="Wang X."/>
            <person name="Xie B."/>
            <person name="Ni P."/>
            <person name="Ren Y."/>
            <person name="Zhu H."/>
            <person name="Li J."/>
            <person name="Lin K."/>
            <person name="Jin W."/>
            <person name="Fei Z."/>
            <person name="Li G."/>
            <person name="Staub J."/>
            <person name="Kilian A."/>
            <person name="van der Vossen E.A."/>
            <person name="Wu Y."/>
            <person name="Guo J."/>
            <person name="He J."/>
            <person name="Jia Z."/>
            <person name="Ren Y."/>
            <person name="Tian G."/>
            <person name="Lu Y."/>
            <person name="Ruan J."/>
            <person name="Qian W."/>
            <person name="Wang M."/>
            <person name="Huang Q."/>
            <person name="Li B."/>
            <person name="Xuan Z."/>
            <person name="Cao J."/>
            <person name="Asan"/>
            <person name="Wu Z."/>
            <person name="Zhang J."/>
            <person name="Cai Q."/>
            <person name="Bai Y."/>
            <person name="Zhao B."/>
            <person name="Han Y."/>
            <person name="Li Y."/>
            <person name="Li X."/>
            <person name="Wang S."/>
            <person name="Shi Q."/>
            <person name="Liu S."/>
            <person name="Cho W.K."/>
            <person name="Kim J.Y."/>
            <person name="Xu Y."/>
            <person name="Heller-Uszynska K."/>
            <person name="Miao H."/>
            <person name="Cheng Z."/>
            <person name="Zhang S."/>
            <person name="Wu J."/>
            <person name="Yang Y."/>
            <person name="Kang H."/>
            <person name="Li M."/>
            <person name="Liang H."/>
            <person name="Ren X."/>
            <person name="Shi Z."/>
            <person name="Wen M."/>
            <person name="Jian M."/>
            <person name="Yang H."/>
            <person name="Zhang G."/>
            <person name="Yang Z."/>
            <person name="Chen R."/>
            <person name="Liu S."/>
            <person name="Li J."/>
            <person name="Ma L."/>
            <person name="Liu H."/>
            <person name="Zhou Y."/>
            <person name="Zhao J."/>
            <person name="Fang X."/>
            <person name="Li G."/>
            <person name="Fang L."/>
            <person name="Li Y."/>
            <person name="Liu D."/>
            <person name="Zheng H."/>
            <person name="Zhang Y."/>
            <person name="Qin N."/>
            <person name="Li Z."/>
            <person name="Yang G."/>
            <person name="Yang S."/>
            <person name="Bolund L."/>
            <person name="Kristiansen K."/>
            <person name="Zheng H."/>
            <person name="Li S."/>
            <person name="Zhang X."/>
            <person name="Yang H."/>
            <person name="Wang J."/>
            <person name="Sun R."/>
            <person name="Zhang B."/>
            <person name="Jiang S."/>
            <person name="Wang J."/>
            <person name="Du Y."/>
            <person name="Li S."/>
        </authorList>
    </citation>
    <scope>NUCLEOTIDE SEQUENCE [LARGE SCALE GENOMIC DNA]</scope>
    <source>
        <strain evidence="2">cv. 9930</strain>
    </source>
</reference>